<dbReference type="Pfam" id="PF00563">
    <property type="entry name" value="EAL"/>
    <property type="match status" value="1"/>
</dbReference>
<dbReference type="RefSeq" id="WP_138348409.1">
    <property type="nucleotide sequence ID" value="NZ_SROY01000002.1"/>
</dbReference>
<dbReference type="Pfam" id="PF00990">
    <property type="entry name" value="GGDEF"/>
    <property type="match status" value="1"/>
</dbReference>
<dbReference type="PROSITE" id="PS50887">
    <property type="entry name" value="GGDEF"/>
    <property type="match status" value="1"/>
</dbReference>
<dbReference type="SUPFAM" id="SSF158472">
    <property type="entry name" value="HAMP domain-like"/>
    <property type="match status" value="1"/>
</dbReference>
<dbReference type="InterPro" id="IPR029787">
    <property type="entry name" value="Nucleotide_cyclase"/>
</dbReference>
<dbReference type="PANTHER" id="PTHR44757">
    <property type="entry name" value="DIGUANYLATE CYCLASE DGCP"/>
    <property type="match status" value="1"/>
</dbReference>
<dbReference type="STRING" id="1123377.GCA_000423885_01787"/>
<name>A0A5R9PF18_9GAMM</name>
<feature type="transmembrane region" description="Helical" evidence="2">
    <location>
        <begin position="475"/>
        <end position="492"/>
    </location>
</feature>
<dbReference type="CDD" id="cd01948">
    <property type="entry name" value="EAL"/>
    <property type="match status" value="1"/>
</dbReference>
<keyword evidence="7" id="KW-1185">Reference proteome</keyword>
<evidence type="ECO:0000259" key="5">
    <source>
        <dbReference type="PROSITE" id="PS50887"/>
    </source>
</evidence>
<dbReference type="SUPFAM" id="SSF55785">
    <property type="entry name" value="PYP-like sensor domain (PAS domain)"/>
    <property type="match status" value="1"/>
</dbReference>
<dbReference type="CDD" id="cd01949">
    <property type="entry name" value="GGDEF"/>
    <property type="match status" value="1"/>
</dbReference>
<dbReference type="SUPFAM" id="SSF141868">
    <property type="entry name" value="EAL domain-like"/>
    <property type="match status" value="1"/>
</dbReference>
<dbReference type="InterPro" id="IPR001633">
    <property type="entry name" value="EAL_dom"/>
</dbReference>
<proteinExistence type="predicted"/>
<keyword evidence="2" id="KW-0812">Transmembrane</keyword>
<dbReference type="SMART" id="SM00052">
    <property type="entry name" value="EAL"/>
    <property type="match status" value="1"/>
</dbReference>
<accession>A0A5R9PF18</accession>
<dbReference type="InterPro" id="IPR043128">
    <property type="entry name" value="Rev_trsase/Diguanyl_cyclase"/>
</dbReference>
<evidence type="ECO:0000259" key="3">
    <source>
        <dbReference type="PROSITE" id="PS50883"/>
    </source>
</evidence>
<dbReference type="AlphaFoldDB" id="A0A5R9PF18"/>
<feature type="transmembrane region" description="Helical" evidence="2">
    <location>
        <begin position="366"/>
        <end position="389"/>
    </location>
</feature>
<dbReference type="EMBL" id="SROY01000002">
    <property type="protein sequence ID" value="TLX22109.1"/>
    <property type="molecule type" value="Genomic_DNA"/>
</dbReference>
<dbReference type="PANTHER" id="PTHR44757:SF4">
    <property type="entry name" value="DIGUANYLATE CYCLASE DGCE-RELATED"/>
    <property type="match status" value="1"/>
</dbReference>
<dbReference type="Gene3D" id="3.30.450.20">
    <property type="entry name" value="PAS domain"/>
    <property type="match status" value="3"/>
</dbReference>
<dbReference type="Proteomes" id="UP000308508">
    <property type="component" value="Unassembled WGS sequence"/>
</dbReference>
<reference evidence="6 7" key="1">
    <citation type="submission" date="2019-04" db="EMBL/GenBank/DDBJ databases">
        <authorList>
            <person name="Grouzdev D.S."/>
            <person name="Nazina T.N."/>
        </authorList>
    </citation>
    <scope>NUCLEOTIDE SEQUENCE [LARGE SCALE GENOMIC DNA]</scope>
    <source>
        <strain evidence="6 7">SHC 3-19</strain>
    </source>
</reference>
<dbReference type="Gene3D" id="3.20.20.450">
    <property type="entry name" value="EAL domain"/>
    <property type="match status" value="1"/>
</dbReference>
<dbReference type="GO" id="GO:0007165">
    <property type="term" value="P:signal transduction"/>
    <property type="evidence" value="ECO:0007669"/>
    <property type="project" value="InterPro"/>
</dbReference>
<gene>
    <name evidence="6" type="ORF">E5S66_06210</name>
</gene>
<dbReference type="CDD" id="cd18773">
    <property type="entry name" value="PDC1_HK_sensor"/>
    <property type="match status" value="1"/>
</dbReference>
<dbReference type="InterPro" id="IPR035919">
    <property type="entry name" value="EAL_sf"/>
</dbReference>
<dbReference type="Pfam" id="PF00672">
    <property type="entry name" value="HAMP"/>
    <property type="match status" value="1"/>
</dbReference>
<dbReference type="FunFam" id="3.30.70.270:FF:000001">
    <property type="entry name" value="Diguanylate cyclase domain protein"/>
    <property type="match status" value="1"/>
</dbReference>
<comment type="cofactor">
    <cofactor evidence="1">
        <name>Mg(2+)</name>
        <dbReference type="ChEBI" id="CHEBI:18420"/>
    </cofactor>
</comment>
<comment type="caution">
    <text evidence="6">The sequence shown here is derived from an EMBL/GenBank/DDBJ whole genome shotgun (WGS) entry which is preliminary data.</text>
</comment>
<dbReference type="InterPro" id="IPR000160">
    <property type="entry name" value="GGDEF_dom"/>
</dbReference>
<dbReference type="NCBIfam" id="TIGR00254">
    <property type="entry name" value="GGDEF"/>
    <property type="match status" value="1"/>
</dbReference>
<feature type="domain" description="GGDEF" evidence="5">
    <location>
        <begin position="633"/>
        <end position="766"/>
    </location>
</feature>
<dbReference type="SMART" id="SM00267">
    <property type="entry name" value="GGDEF"/>
    <property type="match status" value="1"/>
</dbReference>
<feature type="domain" description="HAMP" evidence="4">
    <location>
        <begin position="395"/>
        <end position="447"/>
    </location>
</feature>
<dbReference type="SMART" id="SM00304">
    <property type="entry name" value="HAMP"/>
    <property type="match status" value="1"/>
</dbReference>
<dbReference type="InterPro" id="IPR052155">
    <property type="entry name" value="Biofilm_reg_signaling"/>
</dbReference>
<dbReference type="PROSITE" id="PS50883">
    <property type="entry name" value="EAL"/>
    <property type="match status" value="1"/>
</dbReference>
<feature type="domain" description="EAL" evidence="3">
    <location>
        <begin position="777"/>
        <end position="1029"/>
    </location>
</feature>
<evidence type="ECO:0000256" key="2">
    <source>
        <dbReference type="SAM" id="Phobius"/>
    </source>
</evidence>
<dbReference type="Gene3D" id="3.30.70.270">
    <property type="match status" value="1"/>
</dbReference>
<dbReference type="InterPro" id="IPR035965">
    <property type="entry name" value="PAS-like_dom_sf"/>
</dbReference>
<protein>
    <submittedName>
        <fullName evidence="6">EAL domain-containing protein</fullName>
    </submittedName>
</protein>
<dbReference type="GO" id="GO:0016020">
    <property type="term" value="C:membrane"/>
    <property type="evidence" value="ECO:0007669"/>
    <property type="project" value="InterPro"/>
</dbReference>
<organism evidence="6 7">
    <name type="scientific">Thermomonas fusca</name>
    <dbReference type="NCBI Taxonomy" id="215690"/>
    <lineage>
        <taxon>Bacteria</taxon>
        <taxon>Pseudomonadati</taxon>
        <taxon>Pseudomonadota</taxon>
        <taxon>Gammaproteobacteria</taxon>
        <taxon>Lysobacterales</taxon>
        <taxon>Lysobacteraceae</taxon>
        <taxon>Thermomonas</taxon>
    </lineage>
</organism>
<dbReference type="Gene3D" id="6.10.340.10">
    <property type="match status" value="1"/>
</dbReference>
<dbReference type="SUPFAM" id="SSF55073">
    <property type="entry name" value="Nucleotide cyclase"/>
    <property type="match status" value="1"/>
</dbReference>
<keyword evidence="2" id="KW-0472">Membrane</keyword>
<feature type="transmembrane region" description="Helical" evidence="2">
    <location>
        <begin position="33"/>
        <end position="56"/>
    </location>
</feature>
<evidence type="ECO:0000313" key="7">
    <source>
        <dbReference type="Proteomes" id="UP000308508"/>
    </source>
</evidence>
<sequence>MVACSTPAGQRFIPSTRPYVLHNRPRTSLIQRLSLSIWGLFLALLLLLSALGYLAMRMTADRLVPMVARHAVELRANASEGLFLQAEQSVQRLQGELLLRLTQADRDATLARFDALFARSADGLWRLRPELVDVQRAPTLYLHQPPQGLGDSARLRAVVAYDLLREQGPALAPPFFSVYMDFVEDGLMVYARGVDWGSGADAAATNTGYPTMQGSEPRRNPQRKVFWTPVYFDKQAATWMVSVIKPLDWQGRWVGTLGHDVSVQTLIDRTTASHAEEGTQLILSTEGELIAHPQLGRRIAAADGQLKIASLDDPVLEQVQRMVATAATDSGAGRTPDGSQWVAWSKIHGPGWFQVYLLPQSRVDQLLIWGMAALFCIGIAGLLPAMWMLRRRVRRLFAIPLKRLAVAVDELGQGRDPQPIAMGSRDELGRLADAFDDMVEELIQQRAMQFAHAQALQTEIDERRQFMTRLEEERARLLALLGAMNLGIVFVGNGNHITYCNAAFLSMWELPEGTTVVGRSTRETLEIAKRLMAAPQEVLPQLEESLTHQERPRQLEIRLFDDRVILHNAYPVHDGHDHFIGHLWVQEDVTRERQTEAQLTRLAEHDALTNLYNRHRFGDELTRFFHDAERIPAQAALLFFDVDEFKYVNDTFGHRAGDAVLNRVAIELRTLVREGDILFRLGGDEFAVLMPHASQDDAEHLAERVVRRISQTPMAMQDQTVRMTASLGIAHYPTHAGNAEELVAHADAAMYQAKHTGKNRWKVYRVDRDTSREMAGRLAWNDRIARALENGHLQLHFQGVYRAGNGHLAHLEALIRMEDETAPGQLILPGQFIDQAEKSGKILEIDRWVVNEAIRLLAAHPHLPAMAINISGRSFDDPDLPAYISAQLQRQHVSPKRLLVELTETSAVSDMGDAARFIAALRRTGCPICLDDFGTGFASFAYLKHLQADILKIDGMFIRDLPLERDNQVFVRAIIEVAHGMGKQAVAEFVEDGKTLLMLREMGVDMVQGYHLDRPKADHPALHAGASVLRP</sequence>
<keyword evidence="2" id="KW-1133">Transmembrane helix</keyword>
<dbReference type="InterPro" id="IPR003660">
    <property type="entry name" value="HAMP_dom"/>
</dbReference>
<dbReference type="CDD" id="cd06225">
    <property type="entry name" value="HAMP"/>
    <property type="match status" value="1"/>
</dbReference>
<evidence type="ECO:0000313" key="6">
    <source>
        <dbReference type="EMBL" id="TLX22109.1"/>
    </source>
</evidence>
<evidence type="ECO:0000259" key="4">
    <source>
        <dbReference type="PROSITE" id="PS50885"/>
    </source>
</evidence>
<dbReference type="Pfam" id="PF12860">
    <property type="entry name" value="PAS_7"/>
    <property type="match status" value="1"/>
</dbReference>
<dbReference type="GO" id="GO:0003824">
    <property type="term" value="F:catalytic activity"/>
    <property type="evidence" value="ECO:0007669"/>
    <property type="project" value="UniProtKB-ARBA"/>
</dbReference>
<dbReference type="PROSITE" id="PS50885">
    <property type="entry name" value="HAMP"/>
    <property type="match status" value="1"/>
</dbReference>
<evidence type="ECO:0000256" key="1">
    <source>
        <dbReference type="ARBA" id="ARBA00001946"/>
    </source>
</evidence>